<sequence>MKRLRRSSVALAVAVSTVFAGAAVTPAVAQSSDISSSEITQSIDGSSADLPSGSSDFASGSSDLDLPASSSDIVGSMSDLTDGEISGSLDNACGTTEFGDLISCALAATVGVTAALAIVGVLRTVLYEVAGI</sequence>
<reference evidence="3" key="2">
    <citation type="submission" date="2021-04" db="EMBL/GenBank/DDBJ databases">
        <authorList>
            <person name="Gilroy R."/>
        </authorList>
    </citation>
    <scope>NUCLEOTIDE SEQUENCE</scope>
    <source>
        <strain evidence="3">ChiHjej13B12-4958</strain>
    </source>
</reference>
<reference evidence="3" key="1">
    <citation type="journal article" date="2021" name="PeerJ">
        <title>Extensive microbial diversity within the chicken gut microbiome revealed by metagenomics and culture.</title>
        <authorList>
            <person name="Gilroy R."/>
            <person name="Ravi A."/>
            <person name="Getino M."/>
            <person name="Pursley I."/>
            <person name="Horton D.L."/>
            <person name="Alikhan N.F."/>
            <person name="Baker D."/>
            <person name="Gharbi K."/>
            <person name="Hall N."/>
            <person name="Watson M."/>
            <person name="Adriaenssens E.M."/>
            <person name="Foster-Nyarko E."/>
            <person name="Jarju S."/>
            <person name="Secka A."/>
            <person name="Antonio M."/>
            <person name="Oren A."/>
            <person name="Chaudhuri R.R."/>
            <person name="La Ragione R."/>
            <person name="Hildebrand F."/>
            <person name="Pallen M.J."/>
        </authorList>
    </citation>
    <scope>NUCLEOTIDE SEQUENCE</scope>
    <source>
        <strain evidence="3">ChiHjej13B12-4958</strain>
    </source>
</reference>
<evidence type="ECO:0000313" key="4">
    <source>
        <dbReference type="Proteomes" id="UP000823858"/>
    </source>
</evidence>
<evidence type="ECO:0000256" key="2">
    <source>
        <dbReference type="SAM" id="SignalP"/>
    </source>
</evidence>
<dbReference type="AlphaFoldDB" id="A0A9D2QFF5"/>
<dbReference type="Proteomes" id="UP000823858">
    <property type="component" value="Unassembled WGS sequence"/>
</dbReference>
<evidence type="ECO:0008006" key="5">
    <source>
        <dbReference type="Google" id="ProtNLM"/>
    </source>
</evidence>
<feature type="signal peptide" evidence="2">
    <location>
        <begin position="1"/>
        <end position="22"/>
    </location>
</feature>
<evidence type="ECO:0000313" key="3">
    <source>
        <dbReference type="EMBL" id="HJC84542.1"/>
    </source>
</evidence>
<gene>
    <name evidence="3" type="ORF">H9751_03135</name>
</gene>
<protein>
    <recommendedName>
        <fullName evidence="5">Secreted protein</fullName>
    </recommendedName>
</protein>
<proteinExistence type="predicted"/>
<evidence type="ECO:0000256" key="1">
    <source>
        <dbReference type="SAM" id="MobiDB-lite"/>
    </source>
</evidence>
<organism evidence="3 4">
    <name type="scientific">Candidatus Corynebacterium faecigallinarum</name>
    <dbReference type="NCBI Taxonomy" id="2838528"/>
    <lineage>
        <taxon>Bacteria</taxon>
        <taxon>Bacillati</taxon>
        <taxon>Actinomycetota</taxon>
        <taxon>Actinomycetes</taxon>
        <taxon>Mycobacteriales</taxon>
        <taxon>Corynebacteriaceae</taxon>
        <taxon>Corynebacterium</taxon>
    </lineage>
</organism>
<feature type="compositionally biased region" description="Low complexity" evidence="1">
    <location>
        <begin position="32"/>
        <end position="44"/>
    </location>
</feature>
<dbReference type="EMBL" id="DWVP01000004">
    <property type="protein sequence ID" value="HJC84542.1"/>
    <property type="molecule type" value="Genomic_DNA"/>
</dbReference>
<feature type="compositionally biased region" description="Low complexity" evidence="1">
    <location>
        <begin position="52"/>
        <end position="70"/>
    </location>
</feature>
<feature type="region of interest" description="Disordered" evidence="1">
    <location>
        <begin position="32"/>
        <end position="70"/>
    </location>
</feature>
<keyword evidence="2" id="KW-0732">Signal</keyword>
<comment type="caution">
    <text evidence="3">The sequence shown here is derived from an EMBL/GenBank/DDBJ whole genome shotgun (WGS) entry which is preliminary data.</text>
</comment>
<accession>A0A9D2QFF5</accession>
<name>A0A9D2QFF5_9CORY</name>
<feature type="chain" id="PRO_5039059741" description="Secreted protein" evidence="2">
    <location>
        <begin position="23"/>
        <end position="132"/>
    </location>
</feature>